<keyword evidence="2" id="KW-0378">Hydrolase</keyword>
<dbReference type="Pfam" id="PF00561">
    <property type="entry name" value="Abhydrolase_1"/>
    <property type="match status" value="1"/>
</dbReference>
<evidence type="ECO:0000313" key="4">
    <source>
        <dbReference type="Proteomes" id="UP000051645"/>
    </source>
</evidence>
<comment type="caution">
    <text evidence="2">The sequence shown here is derived from an EMBL/GenBank/DDBJ whole genome shotgun (WGS) entry which is preliminary data.</text>
</comment>
<dbReference type="RefSeq" id="WP_057770140.1">
    <property type="nucleotide sequence ID" value="NZ_JQAT01000004.1"/>
</dbReference>
<dbReference type="PATRIC" id="fig|81857.3.peg.1605"/>
<sequence length="251" mass="28682">MQFETSDQIRLDYHVFGKGQPLVLVAGFAGYQQIWARQIPFLVAQGFQVITYDHRNHGASQRTTKSLNMQRLLLDLKELITGLDLKQPILIGHSMGASLCYGALGQFPEKLTAVVAVDQTPQMLAHGAWSPDFKRWLLQNVTGTFKRPLDPLVKKVLTPAERLHPFPFVPNLPLLVDHARQDWRSDLQNSQLPILLVVASHSWYFDWHFILPYLQKQNIHVVRLKSGHEVMAERPGTFNRVLGHFLTTQVH</sequence>
<evidence type="ECO:0000313" key="5">
    <source>
        <dbReference type="Proteomes" id="UP000051751"/>
    </source>
</evidence>
<proteinExistence type="predicted"/>
<dbReference type="PANTHER" id="PTHR43798:SF33">
    <property type="entry name" value="HYDROLASE, PUTATIVE (AFU_ORTHOLOGUE AFUA_2G14860)-RELATED"/>
    <property type="match status" value="1"/>
</dbReference>
<protein>
    <submittedName>
        <fullName evidence="2">Alpha beta superfamily hydrolase</fullName>
    </submittedName>
</protein>
<dbReference type="SUPFAM" id="SSF53474">
    <property type="entry name" value="alpha/beta-Hydrolases"/>
    <property type="match status" value="1"/>
</dbReference>
<dbReference type="Gene3D" id="3.40.50.1820">
    <property type="entry name" value="alpha/beta hydrolase"/>
    <property type="match status" value="1"/>
</dbReference>
<feature type="domain" description="AB hydrolase-1" evidence="1">
    <location>
        <begin position="21"/>
        <end position="131"/>
    </location>
</feature>
<name>A0A0R2FHN2_9LACO</name>
<dbReference type="GO" id="GO:0016020">
    <property type="term" value="C:membrane"/>
    <property type="evidence" value="ECO:0007669"/>
    <property type="project" value="TreeGrafter"/>
</dbReference>
<dbReference type="STRING" id="81857.IV38_GL001594"/>
<dbReference type="Proteomes" id="UP000051645">
    <property type="component" value="Unassembled WGS sequence"/>
</dbReference>
<dbReference type="GO" id="GO:0016787">
    <property type="term" value="F:hydrolase activity"/>
    <property type="evidence" value="ECO:0007669"/>
    <property type="project" value="UniProtKB-KW"/>
</dbReference>
<evidence type="ECO:0000259" key="1">
    <source>
        <dbReference type="Pfam" id="PF00561"/>
    </source>
</evidence>
<dbReference type="InterPro" id="IPR050266">
    <property type="entry name" value="AB_hydrolase_sf"/>
</dbReference>
<dbReference type="Proteomes" id="UP000051751">
    <property type="component" value="Unassembled WGS sequence"/>
</dbReference>
<accession>A0A0R2FHN2</accession>
<dbReference type="OrthoDB" id="9805423at2"/>
<reference evidence="4 5" key="1">
    <citation type="journal article" date="2015" name="Genome Announc.">
        <title>Expanding the biotechnology potential of lactobacilli through comparative genomics of 213 strains and associated genera.</title>
        <authorList>
            <person name="Sun Z."/>
            <person name="Harris H.M."/>
            <person name="McCann A."/>
            <person name="Guo C."/>
            <person name="Argimon S."/>
            <person name="Zhang W."/>
            <person name="Yang X."/>
            <person name="Jeffery I.B."/>
            <person name="Cooney J.C."/>
            <person name="Kagawa T.F."/>
            <person name="Liu W."/>
            <person name="Song Y."/>
            <person name="Salvetti E."/>
            <person name="Wrobel A."/>
            <person name="Rasinkangas P."/>
            <person name="Parkhill J."/>
            <person name="Rea M.C."/>
            <person name="O'Sullivan O."/>
            <person name="Ritari J."/>
            <person name="Douillard F.P."/>
            <person name="Paul Ross R."/>
            <person name="Yang R."/>
            <person name="Briner A.E."/>
            <person name="Felis G.E."/>
            <person name="de Vos W.M."/>
            <person name="Barrangou R."/>
            <person name="Klaenhammer T.R."/>
            <person name="Caufield P.W."/>
            <person name="Cui Y."/>
            <person name="Zhang H."/>
            <person name="O'Toole P.W."/>
        </authorList>
    </citation>
    <scope>NUCLEOTIDE SEQUENCE [LARGE SCALE GENOMIC DNA]</scope>
    <source>
        <strain evidence="2 5">ATCC BAA-66</strain>
        <strain evidence="3 4">DSM 13344</strain>
    </source>
</reference>
<evidence type="ECO:0000313" key="3">
    <source>
        <dbReference type="EMBL" id="KRN30980.1"/>
    </source>
</evidence>
<dbReference type="PANTHER" id="PTHR43798">
    <property type="entry name" value="MONOACYLGLYCEROL LIPASE"/>
    <property type="match status" value="1"/>
</dbReference>
<dbReference type="EMBL" id="JQAT01000004">
    <property type="protein sequence ID" value="KRN28143.1"/>
    <property type="molecule type" value="Genomic_DNA"/>
</dbReference>
<evidence type="ECO:0000313" key="2">
    <source>
        <dbReference type="EMBL" id="KRN28143.1"/>
    </source>
</evidence>
<dbReference type="EMBL" id="JQAZ01000005">
    <property type="protein sequence ID" value="KRN30980.1"/>
    <property type="molecule type" value="Genomic_DNA"/>
</dbReference>
<keyword evidence="4" id="KW-1185">Reference proteome</keyword>
<dbReference type="AlphaFoldDB" id="A0A0R2FHN2"/>
<gene>
    <name evidence="2" type="ORF">IV38_GL001594</name>
    <name evidence="3" type="ORF">IV40_GL001621</name>
</gene>
<dbReference type="InterPro" id="IPR000073">
    <property type="entry name" value="AB_hydrolase_1"/>
</dbReference>
<dbReference type="InterPro" id="IPR029058">
    <property type="entry name" value="AB_hydrolase_fold"/>
</dbReference>
<organism evidence="2 5">
    <name type="scientific">Lactobacillus selangorensis</name>
    <dbReference type="NCBI Taxonomy" id="81857"/>
    <lineage>
        <taxon>Bacteria</taxon>
        <taxon>Bacillati</taxon>
        <taxon>Bacillota</taxon>
        <taxon>Bacilli</taxon>
        <taxon>Lactobacillales</taxon>
        <taxon>Lactobacillaceae</taxon>
        <taxon>Lactobacillus</taxon>
    </lineage>
</organism>